<dbReference type="RefSeq" id="WP_106541989.1">
    <property type="nucleotide sequence ID" value="NZ_BLAU01000001.1"/>
</dbReference>
<evidence type="ECO:0000313" key="4">
    <source>
        <dbReference type="Proteomes" id="UP000240621"/>
    </source>
</evidence>
<sequence length="188" mass="21748">MKIMRSISPFITTYHVVREKKPVTFAYRTPRGELFLLSRDAIRSENDFVRNVKWEDLLAVDESLSELKKLSPNYAAFRNTPTEMWQVSKIDRQTETGSYIDQHLEWISKMYVDGYFTGGTYPHWIYVPRSSKKYAYVNFTIGGLLAVLGSYIFFSGGQLINDNVVVAWLAGVIFILMGVRILSRARKR</sequence>
<evidence type="ECO:0000313" key="3">
    <source>
        <dbReference type="EMBL" id="PSK83186.1"/>
    </source>
</evidence>
<dbReference type="AlphaFoldDB" id="A0A2P8CE09"/>
<reference evidence="2 5" key="2">
    <citation type="submission" date="2019-10" db="EMBL/GenBank/DDBJ databases">
        <title>Prolixibacter strains distinguished by the presence of nitrate reductase genes were adept at nitrate-dependent anaerobic corrosion of metallic iron and carbon steel.</title>
        <authorList>
            <person name="Iino T."/>
            <person name="Shono N."/>
            <person name="Ito K."/>
            <person name="Nakamura R."/>
            <person name="Sueoka K."/>
            <person name="Harayama S."/>
            <person name="Ohkuma M."/>
        </authorList>
    </citation>
    <scope>NUCLEOTIDE SEQUENCE [LARGE SCALE GENOMIC DNA]</scope>
    <source>
        <strain evidence="2 5">MIC1-1</strain>
    </source>
</reference>
<gene>
    <name evidence="3" type="ORF">CLV93_104116</name>
    <name evidence="2" type="ORF">JCM18694_21770</name>
</gene>
<reference evidence="3 4" key="1">
    <citation type="submission" date="2018-03" db="EMBL/GenBank/DDBJ databases">
        <title>Genomic Encyclopedia of Archaeal and Bacterial Type Strains, Phase II (KMG-II): from individual species to whole genera.</title>
        <authorList>
            <person name="Goeker M."/>
        </authorList>
    </citation>
    <scope>NUCLEOTIDE SEQUENCE [LARGE SCALE GENOMIC DNA]</scope>
    <source>
        <strain evidence="3 4">DSM 27267</strain>
    </source>
</reference>
<protein>
    <submittedName>
        <fullName evidence="3">Uncharacterized protein</fullName>
    </submittedName>
</protein>
<accession>A0A2P8CE09</accession>
<keyword evidence="1" id="KW-0472">Membrane</keyword>
<feature type="transmembrane region" description="Helical" evidence="1">
    <location>
        <begin position="165"/>
        <end position="183"/>
    </location>
</feature>
<dbReference type="Proteomes" id="UP000240621">
    <property type="component" value="Unassembled WGS sequence"/>
</dbReference>
<comment type="caution">
    <text evidence="3">The sequence shown here is derived from an EMBL/GenBank/DDBJ whole genome shotgun (WGS) entry which is preliminary data.</text>
</comment>
<keyword evidence="1" id="KW-0812">Transmembrane</keyword>
<dbReference type="OrthoDB" id="1453218at2"/>
<organism evidence="3 4">
    <name type="scientific">Prolixibacter denitrificans</name>
    <dbReference type="NCBI Taxonomy" id="1541063"/>
    <lineage>
        <taxon>Bacteria</taxon>
        <taxon>Pseudomonadati</taxon>
        <taxon>Bacteroidota</taxon>
        <taxon>Bacteroidia</taxon>
        <taxon>Marinilabiliales</taxon>
        <taxon>Prolixibacteraceae</taxon>
        <taxon>Prolixibacter</taxon>
    </lineage>
</organism>
<feature type="transmembrane region" description="Helical" evidence="1">
    <location>
        <begin position="134"/>
        <end position="153"/>
    </location>
</feature>
<dbReference type="Proteomes" id="UP000396862">
    <property type="component" value="Unassembled WGS sequence"/>
</dbReference>
<name>A0A2P8CE09_9BACT</name>
<evidence type="ECO:0000313" key="2">
    <source>
        <dbReference type="EMBL" id="GET21931.1"/>
    </source>
</evidence>
<evidence type="ECO:0000313" key="5">
    <source>
        <dbReference type="Proteomes" id="UP000396862"/>
    </source>
</evidence>
<proteinExistence type="predicted"/>
<dbReference type="EMBL" id="PYGC01000004">
    <property type="protein sequence ID" value="PSK83186.1"/>
    <property type="molecule type" value="Genomic_DNA"/>
</dbReference>
<evidence type="ECO:0000256" key="1">
    <source>
        <dbReference type="SAM" id="Phobius"/>
    </source>
</evidence>
<keyword evidence="1" id="KW-1133">Transmembrane helix</keyword>
<keyword evidence="5" id="KW-1185">Reference proteome</keyword>
<dbReference type="EMBL" id="BLAU01000001">
    <property type="protein sequence ID" value="GET21931.1"/>
    <property type="molecule type" value="Genomic_DNA"/>
</dbReference>